<gene>
    <name evidence="2" type="ORF">R9X50_00199900</name>
</gene>
<dbReference type="EMBL" id="CP138582">
    <property type="protein sequence ID" value="WPG99188.1"/>
    <property type="molecule type" value="Genomic_DNA"/>
</dbReference>
<dbReference type="Proteomes" id="UP001303373">
    <property type="component" value="Chromosome 3"/>
</dbReference>
<proteinExistence type="predicted"/>
<protein>
    <submittedName>
        <fullName evidence="2">Uncharacterized protein</fullName>
    </submittedName>
</protein>
<evidence type="ECO:0000313" key="3">
    <source>
        <dbReference type="Proteomes" id="UP001303373"/>
    </source>
</evidence>
<reference evidence="2 3" key="1">
    <citation type="submission" date="2023-11" db="EMBL/GenBank/DDBJ databases">
        <title>An acidophilic fungus is an integral part of prey digestion in a carnivorous sundew plant.</title>
        <authorList>
            <person name="Tsai I.J."/>
        </authorList>
    </citation>
    <scope>NUCLEOTIDE SEQUENCE [LARGE SCALE GENOMIC DNA]</scope>
    <source>
        <strain evidence="2">169a</strain>
    </source>
</reference>
<name>A0AAQ3R698_9PEZI</name>
<keyword evidence="1" id="KW-0732">Signal</keyword>
<evidence type="ECO:0000256" key="1">
    <source>
        <dbReference type="SAM" id="SignalP"/>
    </source>
</evidence>
<accession>A0AAQ3R698</accession>
<dbReference type="AlphaFoldDB" id="A0AAQ3R698"/>
<keyword evidence="3" id="KW-1185">Reference proteome</keyword>
<feature type="signal peptide" evidence="1">
    <location>
        <begin position="1"/>
        <end position="21"/>
    </location>
</feature>
<sequence length="205" mass="22945">MLSFNLLLVLGLTGLLGRVKAYYEPINDVLRQEILDYDQSRTTTTIPITRHVTLTVTEMAGAAAPATAAATPTPTTLVSEIRPVPKTWYGAQRQHGCDRTACASCRYWYACQMGDRTCAKECDQEPYCDCDANEISLDEGKRVDVVPAPFKYESYSLRPVRTASCHGMPRAYAFYFGKKWPTASLDHPRNFRGKRQNGFHVVKPA</sequence>
<organism evidence="2 3">
    <name type="scientific">Acrodontium crateriforme</name>
    <dbReference type="NCBI Taxonomy" id="150365"/>
    <lineage>
        <taxon>Eukaryota</taxon>
        <taxon>Fungi</taxon>
        <taxon>Dikarya</taxon>
        <taxon>Ascomycota</taxon>
        <taxon>Pezizomycotina</taxon>
        <taxon>Dothideomycetes</taxon>
        <taxon>Dothideomycetidae</taxon>
        <taxon>Mycosphaerellales</taxon>
        <taxon>Teratosphaeriaceae</taxon>
        <taxon>Acrodontium</taxon>
    </lineage>
</organism>
<evidence type="ECO:0000313" key="2">
    <source>
        <dbReference type="EMBL" id="WPG99188.1"/>
    </source>
</evidence>
<feature type="chain" id="PRO_5042955040" evidence="1">
    <location>
        <begin position="22"/>
        <end position="205"/>
    </location>
</feature>